<name>C1E0G5_MICCC</name>
<protein>
    <submittedName>
        <fullName evidence="2">Uncharacterized protein</fullName>
    </submittedName>
</protein>
<dbReference type="Proteomes" id="UP000002009">
    <property type="component" value="Chromosome 2"/>
</dbReference>
<dbReference type="InParanoid" id="C1E0G5"/>
<dbReference type="AlphaFoldDB" id="C1E0G5"/>
<dbReference type="RefSeq" id="XP_002500037.1">
    <property type="nucleotide sequence ID" value="XM_002499991.1"/>
</dbReference>
<dbReference type="InterPro" id="IPR005082">
    <property type="entry name" value="Peptidase_U9_T4_prohead"/>
</dbReference>
<feature type="region of interest" description="Disordered" evidence="1">
    <location>
        <begin position="344"/>
        <end position="363"/>
    </location>
</feature>
<feature type="region of interest" description="Disordered" evidence="1">
    <location>
        <begin position="272"/>
        <end position="298"/>
    </location>
</feature>
<dbReference type="KEGG" id="mis:MICPUN_105166"/>
<proteinExistence type="predicted"/>
<evidence type="ECO:0000313" key="2">
    <source>
        <dbReference type="EMBL" id="ACO61295.1"/>
    </source>
</evidence>
<dbReference type="eggNOG" id="ENOG502SNXY">
    <property type="taxonomic scope" value="Eukaryota"/>
</dbReference>
<gene>
    <name evidence="2" type="ORF">MICPUN_105166</name>
</gene>
<dbReference type="Pfam" id="PF03420">
    <property type="entry name" value="Peptidase_S77"/>
    <property type="match status" value="1"/>
</dbReference>
<reference evidence="2 3" key="1">
    <citation type="journal article" date="2009" name="Science">
        <title>Green evolution and dynamic adaptations revealed by genomes of the marine picoeukaryotes Micromonas.</title>
        <authorList>
            <person name="Worden A.Z."/>
            <person name="Lee J.H."/>
            <person name="Mock T."/>
            <person name="Rouze P."/>
            <person name="Simmons M.P."/>
            <person name="Aerts A.L."/>
            <person name="Allen A.E."/>
            <person name="Cuvelier M.L."/>
            <person name="Derelle E."/>
            <person name="Everett M.V."/>
            <person name="Foulon E."/>
            <person name="Grimwood J."/>
            <person name="Gundlach H."/>
            <person name="Henrissat B."/>
            <person name="Napoli C."/>
            <person name="McDonald S.M."/>
            <person name="Parker M.S."/>
            <person name="Rombauts S."/>
            <person name="Salamov A."/>
            <person name="Von Dassow P."/>
            <person name="Badger J.H."/>
            <person name="Coutinho P.M."/>
            <person name="Demir E."/>
            <person name="Dubchak I."/>
            <person name="Gentemann C."/>
            <person name="Eikrem W."/>
            <person name="Gready J.E."/>
            <person name="John U."/>
            <person name="Lanier W."/>
            <person name="Lindquist E.A."/>
            <person name="Lucas S."/>
            <person name="Mayer K.F."/>
            <person name="Moreau H."/>
            <person name="Not F."/>
            <person name="Otillar R."/>
            <person name="Panaud O."/>
            <person name="Pangilinan J."/>
            <person name="Paulsen I."/>
            <person name="Piegu B."/>
            <person name="Poliakov A."/>
            <person name="Robbens S."/>
            <person name="Schmutz J."/>
            <person name="Toulza E."/>
            <person name="Wyss T."/>
            <person name="Zelensky A."/>
            <person name="Zhou K."/>
            <person name="Armbrust E.V."/>
            <person name="Bhattacharya D."/>
            <person name="Goodenough U.W."/>
            <person name="Van de Peer Y."/>
            <person name="Grigoriev I.V."/>
        </authorList>
    </citation>
    <scope>NUCLEOTIDE SEQUENCE [LARGE SCALE GENOMIC DNA]</scope>
    <source>
        <strain evidence="3">RCC299 / NOUM17</strain>
    </source>
</reference>
<evidence type="ECO:0000313" key="3">
    <source>
        <dbReference type="Proteomes" id="UP000002009"/>
    </source>
</evidence>
<organism evidence="2 3">
    <name type="scientific">Micromonas commoda (strain RCC299 / NOUM17 / CCMP2709)</name>
    <name type="common">Picoplanktonic green alga</name>
    <dbReference type="NCBI Taxonomy" id="296587"/>
    <lineage>
        <taxon>Eukaryota</taxon>
        <taxon>Viridiplantae</taxon>
        <taxon>Chlorophyta</taxon>
        <taxon>Mamiellophyceae</taxon>
        <taxon>Mamiellales</taxon>
        <taxon>Mamiellaceae</taxon>
        <taxon>Micromonas</taxon>
    </lineage>
</organism>
<dbReference type="STRING" id="296587.C1E0G5"/>
<evidence type="ECO:0000256" key="1">
    <source>
        <dbReference type="SAM" id="MobiDB-lite"/>
    </source>
</evidence>
<dbReference type="OrthoDB" id="547106at2759"/>
<keyword evidence="3" id="KW-1185">Reference proteome</keyword>
<accession>C1E0G5</accession>
<dbReference type="EMBL" id="CP001323">
    <property type="protein sequence ID" value="ACO61295.1"/>
    <property type="molecule type" value="Genomic_DNA"/>
</dbReference>
<sequence>MGGCCSVQREASGDGFSEADRLKRVDLCARSLALNEGRLIVYGILGRANARNRNGRVYPKHLLQREASVFYSAHVRMCRALGELDHPPPASPTFRSLNLANVSHQVLDYHWQGDDLMGYVEVLPTHAGTMLRDLYVAGNRLGMSSRGWATLSEKDGYVYIQEDFELITFDFVSDPSTDGAYLRPVQRKFEGLKKQIDIKAAYDSFMAQCAGKAIIKATAPAMPVMRTGGVAGAAPDASLAPTLVACERNGETSAMDMHTNGPGVVPVVEVPAEKTKGGKKKAKGSPVRERQREGNDGERDRTLWQRFWYGGPRRWGKVVPSPATTSLKYQWDIVQQMRMDPKLGPVITSPRTRSKPKIIAAPF</sequence>
<dbReference type="GeneID" id="8240753"/>
<feature type="compositionally biased region" description="Basic and acidic residues" evidence="1">
    <location>
        <begin position="286"/>
        <end position="298"/>
    </location>
</feature>